<dbReference type="PATRIC" id="fig|931276.5.peg.2470"/>
<gene>
    <name evidence="1" type="ORF">Cspa_c24650</name>
</gene>
<dbReference type="eggNOG" id="ENOG5032WIR">
    <property type="taxonomic scope" value="Bacteria"/>
</dbReference>
<dbReference type="AlphaFoldDB" id="M1LT85"/>
<dbReference type="HOGENOM" id="CLU_149194_0_0_9"/>
<dbReference type="KEGG" id="csr:Cspa_c24650"/>
<evidence type="ECO:0000313" key="2">
    <source>
        <dbReference type="Proteomes" id="UP000011728"/>
    </source>
</evidence>
<sequence length="138" mass="14592">MKLEGYFSGIKAANDAVETLKRAGITDAAADINEHYTGNNNPGTNLPTTASSTNSLANYVLTSDSPLGDPMLGPMAAASPMVSGYGKFEEIADVNYKVIVNADDQNAEKAKQIIVKMGGDLNDPNFKIPEGLKNVSIR</sequence>
<dbReference type="EMBL" id="CP004121">
    <property type="protein sequence ID" value="AGF56230.1"/>
    <property type="molecule type" value="Genomic_DNA"/>
</dbReference>
<organism evidence="1 2">
    <name type="scientific">Clostridium saccharoperbutylacetonicum N1-4(HMT)</name>
    <dbReference type="NCBI Taxonomy" id="931276"/>
    <lineage>
        <taxon>Bacteria</taxon>
        <taxon>Bacillati</taxon>
        <taxon>Bacillota</taxon>
        <taxon>Clostridia</taxon>
        <taxon>Eubacteriales</taxon>
        <taxon>Clostridiaceae</taxon>
        <taxon>Clostridium</taxon>
    </lineage>
</organism>
<name>M1LT85_9CLOT</name>
<dbReference type="Proteomes" id="UP000011728">
    <property type="component" value="Chromosome"/>
</dbReference>
<reference evidence="1 2" key="1">
    <citation type="submission" date="2013-02" db="EMBL/GenBank/DDBJ databases">
        <title>Genome sequence of Clostridium saccharoperbutylacetonicum N1-4(HMT).</title>
        <authorList>
            <person name="Poehlein A."/>
            <person name="Daniel R."/>
        </authorList>
    </citation>
    <scope>NUCLEOTIDE SEQUENCE [LARGE SCALE GENOMIC DNA]</scope>
    <source>
        <strain evidence="2">N1-4(HMT)</strain>
    </source>
</reference>
<protein>
    <submittedName>
        <fullName evidence="1">Uncharacterized protein</fullName>
    </submittedName>
</protein>
<evidence type="ECO:0000313" key="1">
    <source>
        <dbReference type="EMBL" id="AGF56230.1"/>
    </source>
</evidence>
<dbReference type="RefSeq" id="WP_015392549.1">
    <property type="nucleotide sequence ID" value="NC_020291.1"/>
</dbReference>
<accession>M1LT85</accession>
<keyword evidence="2" id="KW-1185">Reference proteome</keyword>
<dbReference type="STRING" id="36745.CLSAP_22840"/>
<proteinExistence type="predicted"/>
<dbReference type="OrthoDB" id="1907002at2"/>